<feature type="transmembrane region" description="Helical" evidence="5">
    <location>
        <begin position="65"/>
        <end position="81"/>
    </location>
</feature>
<feature type="transmembrane region" description="Helical" evidence="5">
    <location>
        <begin position="93"/>
        <end position="116"/>
    </location>
</feature>
<dbReference type="InterPro" id="IPR006214">
    <property type="entry name" value="Bax_inhibitor_1-related"/>
</dbReference>
<feature type="transmembrane region" description="Helical" evidence="5">
    <location>
        <begin position="152"/>
        <end position="173"/>
    </location>
</feature>
<dbReference type="PANTHER" id="PTHR23291">
    <property type="entry name" value="BAX INHIBITOR-RELATED"/>
    <property type="match status" value="1"/>
</dbReference>
<evidence type="ECO:0000256" key="5">
    <source>
        <dbReference type="RuleBase" id="RU004379"/>
    </source>
</evidence>
<feature type="transmembrane region" description="Helical" evidence="5">
    <location>
        <begin position="31"/>
        <end position="50"/>
    </location>
</feature>
<dbReference type="Pfam" id="PF01027">
    <property type="entry name" value="Bax1-I"/>
    <property type="match status" value="1"/>
</dbReference>
<evidence type="ECO:0000313" key="7">
    <source>
        <dbReference type="WBParaSite" id="SPAL_0000480500.1"/>
    </source>
</evidence>
<dbReference type="AlphaFoldDB" id="A0A0N5BFN9"/>
<evidence type="ECO:0000256" key="1">
    <source>
        <dbReference type="ARBA" id="ARBA00004141"/>
    </source>
</evidence>
<keyword evidence="4 5" id="KW-0472">Membrane</keyword>
<keyword evidence="6" id="KW-1185">Reference proteome</keyword>
<evidence type="ECO:0000256" key="2">
    <source>
        <dbReference type="ARBA" id="ARBA00022692"/>
    </source>
</evidence>
<dbReference type="GO" id="GO:0016020">
    <property type="term" value="C:membrane"/>
    <property type="evidence" value="ECO:0007669"/>
    <property type="project" value="UniProtKB-SubCell"/>
</dbReference>
<dbReference type="WBParaSite" id="SPAL_0000480500.1">
    <property type="protein sequence ID" value="SPAL_0000480500.1"/>
    <property type="gene ID" value="SPAL_0000480500"/>
</dbReference>
<feature type="transmembrane region" description="Helical" evidence="5">
    <location>
        <begin position="179"/>
        <end position="197"/>
    </location>
</feature>
<dbReference type="PANTHER" id="PTHR23291:SF47">
    <property type="entry name" value="TRANSMEMBRANE BAX INHIBITOR MOTIF CONTAINING 7"/>
    <property type="match status" value="1"/>
</dbReference>
<feature type="transmembrane region" description="Helical" evidence="5">
    <location>
        <begin position="122"/>
        <end position="140"/>
    </location>
</feature>
<proteinExistence type="inferred from homology"/>
<reference evidence="7" key="1">
    <citation type="submission" date="2017-02" db="UniProtKB">
        <authorList>
            <consortium name="WormBaseParasite"/>
        </authorList>
    </citation>
    <scope>IDENTIFICATION</scope>
</reference>
<evidence type="ECO:0000256" key="3">
    <source>
        <dbReference type="ARBA" id="ARBA00022989"/>
    </source>
</evidence>
<evidence type="ECO:0000256" key="4">
    <source>
        <dbReference type="ARBA" id="ARBA00023136"/>
    </source>
</evidence>
<keyword evidence="2 5" id="KW-0812">Transmembrane</keyword>
<protein>
    <submittedName>
        <fullName evidence="7">Bax inhibitor 1</fullName>
    </submittedName>
</protein>
<keyword evidence="3 5" id="KW-1133">Transmembrane helix</keyword>
<comment type="subcellular location">
    <subcellularLocation>
        <location evidence="1">Membrane</location>
        <topology evidence="1">Multi-pass membrane protein</topology>
    </subcellularLocation>
</comment>
<evidence type="ECO:0000313" key="6">
    <source>
        <dbReference type="Proteomes" id="UP000046392"/>
    </source>
</evidence>
<dbReference type="Proteomes" id="UP000046392">
    <property type="component" value="Unplaced"/>
</dbReference>
<accession>A0A0N5BFN9</accession>
<sequence length="247" mass="28160">MTSPQEFLYRNKDEKNSKYPLLSRVTFLRKTICHTLMFLAFTAITIFFITKNNELEILFNQQHEMFSIISLTIFFTIYVAIIKSEKIRFTRGINYIAGFLLAASLGFLIAVESSWYTLEINVNSMFISIIVSIIISAIACKSEKDFTIYMKSLIILTIIFAIVSILSFIFSKVMDTSNPRHLCSLGGFLLSCAYIVVDTQSISTKDRCNQLATNEYVLGGVQMLVDFSYLFYYCMGVLGTEVSFETK</sequence>
<comment type="similarity">
    <text evidence="5">Belongs to the BI1 family.</text>
</comment>
<organism evidence="6 7">
    <name type="scientific">Strongyloides papillosus</name>
    <name type="common">Intestinal threadworm</name>
    <dbReference type="NCBI Taxonomy" id="174720"/>
    <lineage>
        <taxon>Eukaryota</taxon>
        <taxon>Metazoa</taxon>
        <taxon>Ecdysozoa</taxon>
        <taxon>Nematoda</taxon>
        <taxon>Chromadorea</taxon>
        <taxon>Rhabditida</taxon>
        <taxon>Tylenchina</taxon>
        <taxon>Panagrolaimomorpha</taxon>
        <taxon>Strongyloidoidea</taxon>
        <taxon>Strongyloididae</taxon>
        <taxon>Strongyloides</taxon>
    </lineage>
</organism>
<name>A0A0N5BFN9_STREA</name>